<dbReference type="PANTHER" id="PTHR33993">
    <property type="entry name" value="GLYOXALASE-RELATED"/>
    <property type="match status" value="1"/>
</dbReference>
<dbReference type="Pfam" id="PF00903">
    <property type="entry name" value="Glyoxalase"/>
    <property type="match status" value="2"/>
</dbReference>
<dbReference type="InterPro" id="IPR037523">
    <property type="entry name" value="VOC_core"/>
</dbReference>
<gene>
    <name evidence="2" type="ORF">HDF12_001358</name>
</gene>
<organism evidence="2 3">
    <name type="scientific">Tunturiibacter lichenicola</name>
    <dbReference type="NCBI Taxonomy" id="2051959"/>
    <lineage>
        <taxon>Bacteria</taxon>
        <taxon>Pseudomonadati</taxon>
        <taxon>Acidobacteriota</taxon>
        <taxon>Terriglobia</taxon>
        <taxon>Terriglobales</taxon>
        <taxon>Acidobacteriaceae</taxon>
        <taxon>Tunturiibacter</taxon>
    </lineage>
</organism>
<dbReference type="PROSITE" id="PS51819">
    <property type="entry name" value="VOC"/>
    <property type="match status" value="2"/>
</dbReference>
<reference evidence="2 3" key="1">
    <citation type="submission" date="2020-07" db="EMBL/GenBank/DDBJ databases">
        <title>Genomic Encyclopedia of Type Strains, Phase IV (KMG-V): Genome sequencing to study the core and pangenomes of soil and plant-associated prokaryotes.</title>
        <authorList>
            <person name="Whitman W."/>
        </authorList>
    </citation>
    <scope>NUCLEOTIDE SEQUENCE [LARGE SCALE GENOMIC DNA]</scope>
    <source>
        <strain evidence="2 3">M8UP30</strain>
    </source>
</reference>
<dbReference type="CDD" id="cd07247">
    <property type="entry name" value="SgaA_N_like"/>
    <property type="match status" value="2"/>
</dbReference>
<name>A0A7Y9NLI3_9BACT</name>
<dbReference type="PANTHER" id="PTHR33993:SF14">
    <property type="entry name" value="GB|AAF24581.1"/>
    <property type="match status" value="1"/>
</dbReference>
<proteinExistence type="predicted"/>
<evidence type="ECO:0000313" key="2">
    <source>
        <dbReference type="EMBL" id="NYF50993.1"/>
    </source>
</evidence>
<evidence type="ECO:0000259" key="1">
    <source>
        <dbReference type="PROSITE" id="PS51819"/>
    </source>
</evidence>
<comment type="caution">
    <text evidence="2">The sequence shown here is derived from an EMBL/GenBank/DDBJ whole genome shotgun (WGS) entry which is preliminary data.</text>
</comment>
<protein>
    <recommendedName>
        <fullName evidence="1">VOC domain-containing protein</fullName>
    </recommendedName>
</protein>
<dbReference type="InterPro" id="IPR029068">
    <property type="entry name" value="Glyas_Bleomycin-R_OHBP_Dase"/>
</dbReference>
<dbReference type="Proteomes" id="UP000534186">
    <property type="component" value="Unassembled WGS sequence"/>
</dbReference>
<feature type="domain" description="VOC" evidence="1">
    <location>
        <begin position="12"/>
        <end position="131"/>
    </location>
</feature>
<dbReference type="Gene3D" id="3.10.180.10">
    <property type="entry name" value="2,3-Dihydroxybiphenyl 1,2-Dioxygenase, domain 1"/>
    <property type="match status" value="2"/>
</dbReference>
<evidence type="ECO:0000313" key="3">
    <source>
        <dbReference type="Proteomes" id="UP000534186"/>
    </source>
</evidence>
<dbReference type="InterPro" id="IPR052164">
    <property type="entry name" value="Anthracycline_SecMetBiosynth"/>
</dbReference>
<sequence length="264" mass="28302">MTLNNGKAGPSNFVWYELVTSDAKAAEAFYRGVVGWEADTQAGVTPGEPYTILKAGKVPVAGMMAMPKEFFTGGTKPGWIGYIGVDDVERFTKRVQEAGGKLHRPVREIPSVGSFSVVADPQGTVFVLFQPKEGAERPPEPPAGTPGYTSWHELHAVDGKSAFEFYSGMFGWKKTEAMDMGPMGVYQMFAADGPPIGGMMTAEDQANRPGWIYYFNVESAEAAAGRVKEKGGKVLMGPHEVPGGSWIVQGIDPQGAFFAVVGPK</sequence>
<dbReference type="EMBL" id="JACCCV010000001">
    <property type="protein sequence ID" value="NYF50993.1"/>
    <property type="molecule type" value="Genomic_DNA"/>
</dbReference>
<dbReference type="InterPro" id="IPR004360">
    <property type="entry name" value="Glyas_Fos-R_dOase_dom"/>
</dbReference>
<dbReference type="AlphaFoldDB" id="A0A7Y9NLI3"/>
<dbReference type="SUPFAM" id="SSF54593">
    <property type="entry name" value="Glyoxalase/Bleomycin resistance protein/Dihydroxybiphenyl dioxygenase"/>
    <property type="match status" value="2"/>
</dbReference>
<accession>A0A7Y9NLI3</accession>
<feature type="domain" description="VOC" evidence="1">
    <location>
        <begin position="147"/>
        <end position="263"/>
    </location>
</feature>